<comment type="caution">
    <text evidence="1">The sequence shown here is derived from an EMBL/GenBank/DDBJ whole genome shotgun (WGS) entry which is preliminary data.</text>
</comment>
<organism evidence="1 2">
    <name type="scientific">Irpex rosettiformis</name>
    <dbReference type="NCBI Taxonomy" id="378272"/>
    <lineage>
        <taxon>Eukaryota</taxon>
        <taxon>Fungi</taxon>
        <taxon>Dikarya</taxon>
        <taxon>Basidiomycota</taxon>
        <taxon>Agaricomycotina</taxon>
        <taxon>Agaricomycetes</taxon>
        <taxon>Polyporales</taxon>
        <taxon>Irpicaceae</taxon>
        <taxon>Irpex</taxon>
    </lineage>
</organism>
<dbReference type="Proteomes" id="UP001055072">
    <property type="component" value="Unassembled WGS sequence"/>
</dbReference>
<protein>
    <submittedName>
        <fullName evidence="1">Uncharacterized protein</fullName>
    </submittedName>
</protein>
<evidence type="ECO:0000313" key="2">
    <source>
        <dbReference type="Proteomes" id="UP001055072"/>
    </source>
</evidence>
<dbReference type="EMBL" id="MU274904">
    <property type="protein sequence ID" value="KAI0092327.1"/>
    <property type="molecule type" value="Genomic_DNA"/>
</dbReference>
<name>A0ACB8UDA6_9APHY</name>
<gene>
    <name evidence="1" type="ORF">BDY19DRAFT_595102</name>
</gene>
<sequence>MCAVPTVCCSFSCTTTIPATTTRPGAITTRMLSVWKTAVAFITMWAVARAQSNTTAVVASFGTDIVLEPPGAWRTTYNEVCLSQDTYTTTVNATAFLTFTGASLILSLSPPLSILFDLTATTGRQPRANIRHAQ</sequence>
<keyword evidence="2" id="KW-1185">Reference proteome</keyword>
<accession>A0ACB8UDA6</accession>
<proteinExistence type="predicted"/>
<evidence type="ECO:0000313" key="1">
    <source>
        <dbReference type="EMBL" id="KAI0092327.1"/>
    </source>
</evidence>
<reference evidence="1" key="1">
    <citation type="journal article" date="2021" name="Environ. Microbiol.">
        <title>Gene family expansions and transcriptome signatures uncover fungal adaptations to wood decay.</title>
        <authorList>
            <person name="Hage H."/>
            <person name="Miyauchi S."/>
            <person name="Viragh M."/>
            <person name="Drula E."/>
            <person name="Min B."/>
            <person name="Chaduli D."/>
            <person name="Navarro D."/>
            <person name="Favel A."/>
            <person name="Norest M."/>
            <person name="Lesage-Meessen L."/>
            <person name="Balint B."/>
            <person name="Merenyi Z."/>
            <person name="de Eugenio L."/>
            <person name="Morin E."/>
            <person name="Martinez A.T."/>
            <person name="Baldrian P."/>
            <person name="Stursova M."/>
            <person name="Martinez M.J."/>
            <person name="Novotny C."/>
            <person name="Magnuson J.K."/>
            <person name="Spatafora J.W."/>
            <person name="Maurice S."/>
            <person name="Pangilinan J."/>
            <person name="Andreopoulos W."/>
            <person name="LaButti K."/>
            <person name="Hundley H."/>
            <person name="Na H."/>
            <person name="Kuo A."/>
            <person name="Barry K."/>
            <person name="Lipzen A."/>
            <person name="Henrissat B."/>
            <person name="Riley R."/>
            <person name="Ahrendt S."/>
            <person name="Nagy L.G."/>
            <person name="Grigoriev I.V."/>
            <person name="Martin F."/>
            <person name="Rosso M.N."/>
        </authorList>
    </citation>
    <scope>NUCLEOTIDE SEQUENCE</scope>
    <source>
        <strain evidence="1">CBS 384.51</strain>
    </source>
</reference>